<feature type="non-terminal residue" evidence="1">
    <location>
        <position position="44"/>
    </location>
</feature>
<sequence>MRKMMYELGVEVFDYTGVARPFIDVLGDIADSVQGTTEEFRNLV</sequence>
<comment type="caution">
    <text evidence="1">The sequence shown here is derived from an EMBL/GenBank/DDBJ whole genome shotgun (WGS) entry which is preliminary data.</text>
</comment>
<name>X1D9P6_9ZZZZ</name>
<reference evidence="1" key="1">
    <citation type="journal article" date="2014" name="Front. Microbiol.">
        <title>High frequency of phylogenetically diverse reductive dehalogenase-homologous genes in deep subseafloor sedimentary metagenomes.</title>
        <authorList>
            <person name="Kawai M."/>
            <person name="Futagami T."/>
            <person name="Toyoda A."/>
            <person name="Takaki Y."/>
            <person name="Nishi S."/>
            <person name="Hori S."/>
            <person name="Arai W."/>
            <person name="Tsubouchi T."/>
            <person name="Morono Y."/>
            <person name="Uchiyama I."/>
            <person name="Ito T."/>
            <person name="Fujiyama A."/>
            <person name="Inagaki F."/>
            <person name="Takami H."/>
        </authorList>
    </citation>
    <scope>NUCLEOTIDE SEQUENCE</scope>
    <source>
        <strain evidence="1">Expedition CK06-06</strain>
    </source>
</reference>
<accession>X1D9P6</accession>
<dbReference type="EMBL" id="BART01030492">
    <property type="protein sequence ID" value="GAH17491.1"/>
    <property type="molecule type" value="Genomic_DNA"/>
</dbReference>
<organism evidence="1">
    <name type="scientific">marine sediment metagenome</name>
    <dbReference type="NCBI Taxonomy" id="412755"/>
    <lineage>
        <taxon>unclassified sequences</taxon>
        <taxon>metagenomes</taxon>
        <taxon>ecological metagenomes</taxon>
    </lineage>
</organism>
<protein>
    <submittedName>
        <fullName evidence="1">Uncharacterized protein</fullName>
    </submittedName>
</protein>
<proteinExistence type="predicted"/>
<dbReference type="AlphaFoldDB" id="X1D9P6"/>
<evidence type="ECO:0000313" key="1">
    <source>
        <dbReference type="EMBL" id="GAH17491.1"/>
    </source>
</evidence>
<gene>
    <name evidence="1" type="ORF">S01H4_53226</name>
</gene>